<evidence type="ECO:0000256" key="12">
    <source>
        <dbReference type="ARBA" id="ARBA00023136"/>
    </source>
</evidence>
<evidence type="ECO:0000256" key="15">
    <source>
        <dbReference type="ARBA" id="ARBA00029435"/>
    </source>
</evidence>
<evidence type="ECO:0000256" key="2">
    <source>
        <dbReference type="ARBA" id="ARBA00005402"/>
    </source>
</evidence>
<keyword evidence="12 18" id="KW-0472">Membrane</keyword>
<keyword evidence="14" id="KW-0753">Steroid metabolism</keyword>
<feature type="transmembrane region" description="Helical" evidence="18">
    <location>
        <begin position="350"/>
        <end position="370"/>
    </location>
</feature>
<feature type="transmembrane region" description="Helical" evidence="18">
    <location>
        <begin position="119"/>
        <end position="141"/>
    </location>
</feature>
<evidence type="ECO:0000256" key="16">
    <source>
        <dbReference type="ARBA" id="ARBA00038892"/>
    </source>
</evidence>
<feature type="transmembrane region" description="Helical" evidence="18">
    <location>
        <begin position="197"/>
        <end position="216"/>
    </location>
</feature>
<keyword evidence="8 18" id="KW-1133">Transmembrane helix</keyword>
<dbReference type="PROSITE" id="PS01018">
    <property type="entry name" value="STEROL_REDUCT_2"/>
    <property type="match status" value="1"/>
</dbReference>
<evidence type="ECO:0000256" key="10">
    <source>
        <dbReference type="ARBA" id="ARBA00023011"/>
    </source>
</evidence>
<evidence type="ECO:0000256" key="1">
    <source>
        <dbReference type="ARBA" id="ARBA00004477"/>
    </source>
</evidence>
<protein>
    <recommendedName>
        <fullName evidence="16">Delta(24(24(1)))-sterol reductase</fullName>
        <ecNumber evidence="16">1.3.1.71</ecNumber>
    </recommendedName>
</protein>
<name>A0A1R2CG90_9CILI</name>
<keyword evidence="13" id="KW-1207">Sterol metabolism</keyword>
<accession>A0A1R2CG90</accession>
<evidence type="ECO:0000256" key="9">
    <source>
        <dbReference type="ARBA" id="ARBA00023002"/>
    </source>
</evidence>
<comment type="catalytic activity">
    <reaction evidence="17">
        <text>ergosterol + NADP(+) = ergosta-5,7,22,24(28)-tetraen-3beta-ol + NADPH + H(+)</text>
        <dbReference type="Rhea" id="RHEA:18501"/>
        <dbReference type="ChEBI" id="CHEBI:15378"/>
        <dbReference type="ChEBI" id="CHEBI:16933"/>
        <dbReference type="ChEBI" id="CHEBI:18249"/>
        <dbReference type="ChEBI" id="CHEBI:57783"/>
        <dbReference type="ChEBI" id="CHEBI:58349"/>
        <dbReference type="EC" id="1.3.1.71"/>
    </reaction>
    <physiologicalReaction direction="right-to-left" evidence="17">
        <dbReference type="Rhea" id="RHEA:18503"/>
    </physiologicalReaction>
</comment>
<evidence type="ECO:0000256" key="5">
    <source>
        <dbReference type="ARBA" id="ARBA00022824"/>
    </source>
</evidence>
<evidence type="ECO:0000256" key="8">
    <source>
        <dbReference type="ARBA" id="ARBA00022989"/>
    </source>
</evidence>
<dbReference type="Pfam" id="PF01222">
    <property type="entry name" value="ERG4_ERG24"/>
    <property type="match status" value="1"/>
</dbReference>
<reference evidence="19 20" key="1">
    <citation type="submission" date="2016-11" db="EMBL/GenBank/DDBJ databases">
        <title>The macronuclear genome of Stentor coeruleus: a giant cell with tiny introns.</title>
        <authorList>
            <person name="Slabodnick M."/>
            <person name="Ruby J.G."/>
            <person name="Reiff S.B."/>
            <person name="Swart E.C."/>
            <person name="Gosai S."/>
            <person name="Prabakaran S."/>
            <person name="Witkowska E."/>
            <person name="Larue G.E."/>
            <person name="Fisher S."/>
            <person name="Freeman R.M."/>
            <person name="Gunawardena J."/>
            <person name="Chu W."/>
            <person name="Stover N.A."/>
            <person name="Gregory B.D."/>
            <person name="Nowacki M."/>
            <person name="Derisi J."/>
            <person name="Roy S.W."/>
            <person name="Marshall W.F."/>
            <person name="Sood P."/>
        </authorList>
    </citation>
    <scope>NUCLEOTIDE SEQUENCE [LARGE SCALE GENOMIC DNA]</scope>
    <source>
        <strain evidence="19">WM001</strain>
    </source>
</reference>
<keyword evidence="6" id="KW-0521">NADP</keyword>
<dbReference type="OrthoDB" id="5326588at2759"/>
<gene>
    <name evidence="19" type="ORF">SteCoe_10191</name>
</gene>
<comment type="pathway">
    <text evidence="15">Steroid metabolism; ergosterol biosynthesis.</text>
</comment>
<evidence type="ECO:0000256" key="3">
    <source>
        <dbReference type="ARBA" id="ARBA00022516"/>
    </source>
</evidence>
<dbReference type="Proteomes" id="UP000187209">
    <property type="component" value="Unassembled WGS sequence"/>
</dbReference>
<dbReference type="Gene3D" id="1.20.120.1630">
    <property type="match status" value="1"/>
</dbReference>
<dbReference type="InterPro" id="IPR001171">
    <property type="entry name" value="ERG24_DHCR-like"/>
</dbReference>
<dbReference type="GO" id="GO:0005789">
    <property type="term" value="C:endoplasmic reticulum membrane"/>
    <property type="evidence" value="ECO:0007669"/>
    <property type="project" value="UniProtKB-SubCell"/>
</dbReference>
<dbReference type="PANTHER" id="PTHR21257:SF31">
    <property type="entry name" value="DELTA(24(24(1)))-STEROL REDUCTASE ERG4"/>
    <property type="match status" value="1"/>
</dbReference>
<organism evidence="19 20">
    <name type="scientific">Stentor coeruleus</name>
    <dbReference type="NCBI Taxonomy" id="5963"/>
    <lineage>
        <taxon>Eukaryota</taxon>
        <taxon>Sar</taxon>
        <taxon>Alveolata</taxon>
        <taxon>Ciliophora</taxon>
        <taxon>Postciliodesmatophora</taxon>
        <taxon>Heterotrichea</taxon>
        <taxon>Heterotrichida</taxon>
        <taxon>Stentoridae</taxon>
        <taxon>Stentor</taxon>
    </lineage>
</organism>
<keyword evidence="4 18" id="KW-0812">Transmembrane</keyword>
<dbReference type="EC" id="1.3.1.71" evidence="16"/>
<evidence type="ECO:0000256" key="18">
    <source>
        <dbReference type="SAM" id="Phobius"/>
    </source>
</evidence>
<evidence type="ECO:0000256" key="6">
    <source>
        <dbReference type="ARBA" id="ARBA00022857"/>
    </source>
</evidence>
<feature type="transmembrane region" description="Helical" evidence="18">
    <location>
        <begin position="83"/>
        <end position="104"/>
    </location>
</feature>
<dbReference type="AlphaFoldDB" id="A0A1R2CG90"/>
<dbReference type="FunFam" id="1.20.120.1630:FF:000003">
    <property type="entry name" value="C-24(28) sterol reductase"/>
    <property type="match status" value="1"/>
</dbReference>
<feature type="transmembrane region" description="Helical" evidence="18">
    <location>
        <begin position="267"/>
        <end position="286"/>
    </location>
</feature>
<evidence type="ECO:0000256" key="11">
    <source>
        <dbReference type="ARBA" id="ARBA00023098"/>
    </source>
</evidence>
<sequence length="413" mass="48686">MYYMWICLEFYQGGLFLPNSLSEIPNFLSTYFSYIKTNACPTYEAFIIFMSFFILQIILALVMPGPKIQGLPVPSENNKVYTYLCNAVWSWYFTFALLFCMNYYEIFKLSRIQELHGPLMTVVIITSDFIALSVYFAGIWLNKQTRMSGEFVYDFFMGSWLNPRIGSFDLKMWAEIRVSWMQLFILTIAAACKQYESLGYVSGGMCLIVYAQYLYSNACMKGEECVTTTWDIFYEKWGWMLVFWNIAGVPYVYSFQAQYILKNPYEHNPIVLTVIFIVLTGAYYVWDTAQSQKNRFRAKIRGTFIERKTFPQLPWGTLKDPKYQKTECGSLLLVDGWWKYARKIHYTADIIMAFIWALSCGYSGFLPYFYPLFFLGMITHRYKRDQERCARKYGKDWDKYIKTVPYVFIPGII</sequence>
<feature type="transmembrane region" description="Helical" evidence="18">
    <location>
        <begin position="237"/>
        <end position="255"/>
    </location>
</feature>
<keyword evidence="9" id="KW-0560">Oxidoreductase</keyword>
<comment type="similarity">
    <text evidence="2">Belongs to the ERG4/ERG24 family.</text>
</comment>
<evidence type="ECO:0000256" key="7">
    <source>
        <dbReference type="ARBA" id="ARBA00022955"/>
    </source>
</evidence>
<proteinExistence type="inferred from homology"/>
<evidence type="ECO:0000313" key="19">
    <source>
        <dbReference type="EMBL" id="OMJ87956.1"/>
    </source>
</evidence>
<evidence type="ECO:0000256" key="13">
    <source>
        <dbReference type="ARBA" id="ARBA00023166"/>
    </source>
</evidence>
<dbReference type="GO" id="GO:0000246">
    <property type="term" value="F:Delta24(24-1) sterol reductase activity"/>
    <property type="evidence" value="ECO:0007669"/>
    <property type="project" value="UniProtKB-EC"/>
</dbReference>
<dbReference type="PANTHER" id="PTHR21257">
    <property type="entry name" value="DELTA(14)-STEROL REDUCTASE"/>
    <property type="match status" value="1"/>
</dbReference>
<keyword evidence="3" id="KW-0444">Lipid biosynthesis</keyword>
<dbReference type="GO" id="GO:0016126">
    <property type="term" value="P:sterol biosynthetic process"/>
    <property type="evidence" value="ECO:0007669"/>
    <property type="project" value="UniProtKB-KW"/>
</dbReference>
<comment type="caution">
    <text evidence="19">The sequence shown here is derived from an EMBL/GenBank/DDBJ whole genome shotgun (WGS) entry which is preliminary data.</text>
</comment>
<feature type="transmembrane region" description="Helical" evidence="18">
    <location>
        <begin position="46"/>
        <end position="63"/>
    </location>
</feature>
<evidence type="ECO:0000256" key="14">
    <source>
        <dbReference type="ARBA" id="ARBA00023221"/>
    </source>
</evidence>
<evidence type="ECO:0000313" key="20">
    <source>
        <dbReference type="Proteomes" id="UP000187209"/>
    </source>
</evidence>
<dbReference type="PROSITE" id="PS01017">
    <property type="entry name" value="STEROL_REDUCT_1"/>
    <property type="match status" value="1"/>
</dbReference>
<evidence type="ECO:0000256" key="4">
    <source>
        <dbReference type="ARBA" id="ARBA00022692"/>
    </source>
</evidence>
<keyword evidence="11" id="KW-0443">Lipid metabolism</keyword>
<dbReference type="InterPro" id="IPR018083">
    <property type="entry name" value="Sterol_reductase_CS"/>
</dbReference>
<keyword evidence="7" id="KW-0752">Steroid biosynthesis</keyword>
<keyword evidence="10" id="KW-0756">Sterol biosynthesis</keyword>
<dbReference type="EMBL" id="MPUH01000163">
    <property type="protein sequence ID" value="OMJ87956.1"/>
    <property type="molecule type" value="Genomic_DNA"/>
</dbReference>
<comment type="subcellular location">
    <subcellularLocation>
        <location evidence="1">Endoplasmic reticulum membrane</location>
        <topology evidence="1">Multi-pass membrane protein</topology>
    </subcellularLocation>
</comment>
<dbReference type="GO" id="GO:0046165">
    <property type="term" value="P:alcohol biosynthetic process"/>
    <property type="evidence" value="ECO:0007669"/>
    <property type="project" value="UniProtKB-ARBA"/>
</dbReference>
<keyword evidence="20" id="KW-1185">Reference proteome</keyword>
<keyword evidence="5" id="KW-0256">Endoplasmic reticulum</keyword>
<evidence type="ECO:0000256" key="17">
    <source>
        <dbReference type="ARBA" id="ARBA00048918"/>
    </source>
</evidence>